<feature type="transmembrane region" description="Helical" evidence="1">
    <location>
        <begin position="197"/>
        <end position="221"/>
    </location>
</feature>
<dbReference type="Proteomes" id="UP000021816">
    <property type="component" value="Unassembled WGS sequence"/>
</dbReference>
<feature type="transmembrane region" description="Helical" evidence="1">
    <location>
        <begin position="305"/>
        <end position="325"/>
    </location>
</feature>
<dbReference type="AlphaFoldDB" id="A0A011PSW4"/>
<dbReference type="GO" id="GO:0016020">
    <property type="term" value="C:membrane"/>
    <property type="evidence" value="ECO:0007669"/>
    <property type="project" value="TreeGrafter"/>
</dbReference>
<evidence type="ECO:0000256" key="1">
    <source>
        <dbReference type="SAM" id="Phobius"/>
    </source>
</evidence>
<evidence type="ECO:0000313" key="4">
    <source>
        <dbReference type="Proteomes" id="UP000021816"/>
    </source>
</evidence>
<feature type="domain" description="Acyltransferase 3" evidence="2">
    <location>
        <begin position="12"/>
        <end position="351"/>
    </location>
</feature>
<proteinExistence type="predicted"/>
<dbReference type="PATRIC" id="fig|1454003.3.peg.2046"/>
<dbReference type="PANTHER" id="PTHR23028:SF131">
    <property type="entry name" value="BLR2367 PROTEIN"/>
    <property type="match status" value="1"/>
</dbReference>
<protein>
    <submittedName>
        <fullName evidence="3">O-acetyltransferase OatA</fullName>
        <ecNumber evidence="3">2.3.1.-</ecNumber>
    </submittedName>
</protein>
<evidence type="ECO:0000259" key="2">
    <source>
        <dbReference type="Pfam" id="PF01757"/>
    </source>
</evidence>
<keyword evidence="1" id="KW-0812">Transmembrane</keyword>
<feature type="transmembrane region" description="Helical" evidence="1">
    <location>
        <begin position="90"/>
        <end position="109"/>
    </location>
</feature>
<accession>A0A011PSW4</accession>
<keyword evidence="3" id="KW-0808">Transferase</keyword>
<dbReference type="Pfam" id="PF01757">
    <property type="entry name" value="Acyl_transf_3"/>
    <property type="match status" value="1"/>
</dbReference>
<reference evidence="3 4" key="1">
    <citation type="submission" date="2014-02" db="EMBL/GenBank/DDBJ databases">
        <title>Expanding our view of genomic diversity in Candidatus Accumulibacter clades.</title>
        <authorList>
            <person name="Skennerton C.T."/>
            <person name="Barr J.J."/>
            <person name="Slater F.R."/>
            <person name="Bond P.L."/>
            <person name="Tyson G.W."/>
        </authorList>
    </citation>
    <scope>NUCLEOTIDE SEQUENCE [LARGE SCALE GENOMIC DNA]</scope>
    <source>
        <strain evidence="4">BA-92</strain>
    </source>
</reference>
<comment type="caution">
    <text evidence="3">The sequence shown here is derived from an EMBL/GenBank/DDBJ whole genome shotgun (WGS) entry which is preliminary data.</text>
</comment>
<feature type="transmembrane region" description="Helical" evidence="1">
    <location>
        <begin position="274"/>
        <end position="293"/>
    </location>
</feature>
<dbReference type="InterPro" id="IPR002656">
    <property type="entry name" value="Acyl_transf_3_dom"/>
</dbReference>
<feature type="transmembrane region" description="Helical" evidence="1">
    <location>
        <begin position="50"/>
        <end position="70"/>
    </location>
</feature>
<dbReference type="InterPro" id="IPR050879">
    <property type="entry name" value="Acyltransferase_3"/>
</dbReference>
<feature type="transmembrane region" description="Helical" evidence="1">
    <location>
        <begin position="170"/>
        <end position="191"/>
    </location>
</feature>
<feature type="transmembrane region" description="Helical" evidence="1">
    <location>
        <begin position="144"/>
        <end position="163"/>
    </location>
</feature>
<keyword evidence="1" id="KW-1133">Transmembrane helix</keyword>
<keyword evidence="1" id="KW-0472">Membrane</keyword>
<dbReference type="GO" id="GO:0000271">
    <property type="term" value="P:polysaccharide biosynthetic process"/>
    <property type="evidence" value="ECO:0007669"/>
    <property type="project" value="TreeGrafter"/>
</dbReference>
<sequence>MTSSTTPSYFDNVDVLRGFAALSVVVYHVIELFEWTEFPSTGPMAWFRSGWMGVDLFFVISGFVIGLSAFAEIDRSGAGNFQRPFFARRLARIVPLHYLTMLVFVAFIVPELLFNHFWENLAAHLLFLHNLHPRLHGAINGSNWSLATEMQFYVLMLFVAPWIRVGRCWVVAVVFIAITWTWRFGVTLLVVPSPESGPFPVFVAATQLPGMLDEFCAGLLLARLVRSEAGVRLLAGGAKVRVLLFALAVLVTSLAMWVYWRYASYWNYPMMVTMYRSLLAVAFTTILLFTISFKLPGLARKILSPLFYLGTLSYGIYLWHLPVLLSLKRLTWISQSTALFVGVALTCLFASVSWHFFEEPLIRRFRWKGAATAA</sequence>
<organism evidence="3 4">
    <name type="scientific">Candidatus Accumulibacter appositus</name>
    <dbReference type="NCBI Taxonomy" id="1454003"/>
    <lineage>
        <taxon>Bacteria</taxon>
        <taxon>Pseudomonadati</taxon>
        <taxon>Pseudomonadota</taxon>
        <taxon>Betaproteobacteria</taxon>
        <taxon>Candidatus Accumulibacter</taxon>
    </lineage>
</organism>
<dbReference type="EC" id="2.3.1.-" evidence="3"/>
<evidence type="ECO:0000313" key="3">
    <source>
        <dbReference type="EMBL" id="EXI80117.1"/>
    </source>
</evidence>
<name>A0A011PSW4_9PROT</name>
<feature type="transmembrane region" description="Helical" evidence="1">
    <location>
        <begin position="12"/>
        <end position="30"/>
    </location>
</feature>
<dbReference type="STRING" id="1454003.AW10_01997"/>
<feature type="transmembrane region" description="Helical" evidence="1">
    <location>
        <begin position="337"/>
        <end position="357"/>
    </location>
</feature>
<feature type="transmembrane region" description="Helical" evidence="1">
    <location>
        <begin position="242"/>
        <end position="262"/>
    </location>
</feature>
<gene>
    <name evidence="3" type="primary">oatA_2</name>
    <name evidence="3" type="ORF">AW10_01997</name>
</gene>
<dbReference type="GO" id="GO:0016747">
    <property type="term" value="F:acyltransferase activity, transferring groups other than amino-acyl groups"/>
    <property type="evidence" value="ECO:0007669"/>
    <property type="project" value="InterPro"/>
</dbReference>
<keyword evidence="3" id="KW-0012">Acyltransferase</keyword>
<dbReference type="EMBL" id="JEMX01000040">
    <property type="protein sequence ID" value="EXI80117.1"/>
    <property type="molecule type" value="Genomic_DNA"/>
</dbReference>
<dbReference type="PANTHER" id="PTHR23028">
    <property type="entry name" value="ACETYLTRANSFERASE"/>
    <property type="match status" value="1"/>
</dbReference>